<comment type="caution">
    <text evidence="2">The sequence shown here is derived from an EMBL/GenBank/DDBJ whole genome shotgun (WGS) entry which is preliminary data.</text>
</comment>
<dbReference type="PANTHER" id="PTHR12271:SF40">
    <property type="entry name" value="POLY(A) RNA POLYMERASE GLD2"/>
    <property type="match status" value="1"/>
</dbReference>
<dbReference type="RefSeq" id="XP_040744724.1">
    <property type="nucleotide sequence ID" value="XM_040887008.1"/>
</dbReference>
<dbReference type="GeneID" id="63803656"/>
<reference evidence="2 3" key="1">
    <citation type="submission" date="2016-07" db="EMBL/GenBank/DDBJ databases">
        <title>Pervasive Adenine N6-methylation of Active Genes in Fungi.</title>
        <authorList>
            <consortium name="DOE Joint Genome Institute"/>
            <person name="Mondo S.J."/>
            <person name="Dannebaum R.O."/>
            <person name="Kuo R.C."/>
            <person name="Labutti K."/>
            <person name="Haridas S."/>
            <person name="Kuo A."/>
            <person name="Salamov A."/>
            <person name="Ahrendt S.R."/>
            <person name="Lipzen A."/>
            <person name="Sullivan W."/>
            <person name="Andreopoulos W.B."/>
            <person name="Clum A."/>
            <person name="Lindquist E."/>
            <person name="Daum C."/>
            <person name="Ramamoorthy G.K."/>
            <person name="Gryganskyi A."/>
            <person name="Culley D."/>
            <person name="Magnuson J.K."/>
            <person name="James T.Y."/>
            <person name="O'Malley M.A."/>
            <person name="Stajich J.E."/>
            <person name="Spatafora J.W."/>
            <person name="Visel A."/>
            <person name="Grigoriev I.V."/>
        </authorList>
    </citation>
    <scope>NUCLEOTIDE SEQUENCE [LARGE SCALE GENOMIC DNA]</scope>
    <source>
        <strain evidence="2 3">ATCC 12442</strain>
    </source>
</reference>
<dbReference type="InterPro" id="IPR054708">
    <property type="entry name" value="MTPAP-like_central"/>
</dbReference>
<evidence type="ECO:0000313" key="2">
    <source>
        <dbReference type="EMBL" id="ORX71209.1"/>
    </source>
</evidence>
<dbReference type="STRING" id="61395.A0A1Y1WCE5"/>
<dbReference type="Gene3D" id="3.30.460.10">
    <property type="entry name" value="Beta Polymerase, domain 2"/>
    <property type="match status" value="1"/>
</dbReference>
<evidence type="ECO:0000313" key="3">
    <source>
        <dbReference type="Proteomes" id="UP000193922"/>
    </source>
</evidence>
<dbReference type="GO" id="GO:0010605">
    <property type="term" value="P:negative regulation of macromolecule metabolic process"/>
    <property type="evidence" value="ECO:0007669"/>
    <property type="project" value="UniProtKB-ARBA"/>
</dbReference>
<name>A0A1Y1WCE5_9FUNG</name>
<dbReference type="EMBL" id="MCFD01000004">
    <property type="protein sequence ID" value="ORX71209.1"/>
    <property type="molecule type" value="Genomic_DNA"/>
</dbReference>
<accession>A0A1Y1WCE5</accession>
<gene>
    <name evidence="2" type="ORF">DL89DRAFT_266215</name>
</gene>
<protein>
    <submittedName>
        <fullName evidence="2">PAP/OAS1 substrate-binding domain-containing protein</fullName>
    </submittedName>
</protein>
<dbReference type="Pfam" id="PF22600">
    <property type="entry name" value="MTPAP-like_central"/>
    <property type="match status" value="1"/>
</dbReference>
<dbReference type="Proteomes" id="UP000193922">
    <property type="component" value="Unassembled WGS sequence"/>
</dbReference>
<sequence>MTKKEPNHHRVPRFPTKRQLNSYLHSSSSSISAQIELFEFILNYVKENADPTVSSMAILRYMAEQGLDEEALGCPIGEWLGHPTFGPHFVLTEPCGRHFLVALGNEYSHDKMRKKLIADTALELYDTLAPTLEDSEIITFEIAMFARTSATTSPPQFLVTDILSRIEKAAATVTTLPVKANLFGSSKLGLSGNGSDLDIALQIGGIGLDKVLMRALSLRLDQFGIANAFFISHARIPMIECVDMASGIDCDITLNNTMGHIKTACLAAYLRCDPRVGPLIVTIKQWAKCRRINDAANGMLNSYGYTVMLLAFLQERGVIPPLQQLTTLDNPEDCLFSENKLVALYNGQCFNTDEVLPDFVECGVYTHFYEPAVAEWKSPNTESLYQLLYGYFYHYGIAHDFLGSAVSARAGTTSLPMSHLLGGRPRVISRPWIIEDPFEPGINLCKASMRNLFGIYREFQTAAYVLSTSDSLFALFDDNLEVTDSDMCFIAYCKNEMYNKFKAEF</sequence>
<feature type="domain" description="Poly(A) RNA polymerase mitochondrial-like central palm" evidence="1">
    <location>
        <begin position="165"/>
        <end position="270"/>
    </location>
</feature>
<dbReference type="SUPFAM" id="SSF81631">
    <property type="entry name" value="PAP/OAS1 substrate-binding domain"/>
    <property type="match status" value="1"/>
</dbReference>
<keyword evidence="3" id="KW-1185">Reference proteome</keyword>
<evidence type="ECO:0000259" key="1">
    <source>
        <dbReference type="Pfam" id="PF22600"/>
    </source>
</evidence>
<dbReference type="GO" id="GO:0016779">
    <property type="term" value="F:nucleotidyltransferase activity"/>
    <property type="evidence" value="ECO:0007669"/>
    <property type="project" value="UniProtKB-ARBA"/>
</dbReference>
<dbReference type="OrthoDB" id="2274644at2759"/>
<dbReference type="AlphaFoldDB" id="A0A1Y1WCE5"/>
<dbReference type="PANTHER" id="PTHR12271">
    <property type="entry name" value="POLY A POLYMERASE CID PAP -RELATED"/>
    <property type="match status" value="1"/>
</dbReference>
<proteinExistence type="predicted"/>
<organism evidence="2 3">
    <name type="scientific">Linderina pennispora</name>
    <dbReference type="NCBI Taxonomy" id="61395"/>
    <lineage>
        <taxon>Eukaryota</taxon>
        <taxon>Fungi</taxon>
        <taxon>Fungi incertae sedis</taxon>
        <taxon>Zoopagomycota</taxon>
        <taxon>Kickxellomycotina</taxon>
        <taxon>Kickxellomycetes</taxon>
        <taxon>Kickxellales</taxon>
        <taxon>Kickxellaceae</taxon>
        <taxon>Linderina</taxon>
    </lineage>
</organism>
<dbReference type="InterPro" id="IPR043519">
    <property type="entry name" value="NT_sf"/>
</dbReference>
<dbReference type="GO" id="GO:0031123">
    <property type="term" value="P:RNA 3'-end processing"/>
    <property type="evidence" value="ECO:0007669"/>
    <property type="project" value="TreeGrafter"/>
</dbReference>
<dbReference type="SUPFAM" id="SSF81301">
    <property type="entry name" value="Nucleotidyltransferase"/>
    <property type="match status" value="1"/>
</dbReference>
<dbReference type="Gene3D" id="1.10.1410.10">
    <property type="match status" value="1"/>
</dbReference>
<dbReference type="CDD" id="cd05402">
    <property type="entry name" value="NT_PAP_TUTase"/>
    <property type="match status" value="1"/>
</dbReference>